<evidence type="ECO:0000313" key="4">
    <source>
        <dbReference type="Proteomes" id="UP000271700"/>
    </source>
</evidence>
<dbReference type="EMBL" id="RCCT01000004">
    <property type="protein sequence ID" value="RLK03564.1"/>
    <property type="molecule type" value="Genomic_DNA"/>
</dbReference>
<sequence length="310" mass="33816">MEEFSPENITIILPAYNEEQAVGSVIRDLRDELPEVTLLLVDDGSVDNTAQVARAAGAHVISHPRNRGYGGTWKTGLKEATTPFVMFFDADGQFTAQQARALIKQWQRTKPALISGARSKSSHVDPVRKPGKMILSGFSRLLVGQQIPDLNCGLRIYRRTQLLSFAELLPNGFSASATSLILYLKQKFDVSFMPIETRKRVGKSSVSVIKDGFNVLLLITRLVALYDPIRLFLLPSFTLAALGIVYSVIVIVAQGLGLPVLGAVMLLTSLILFFMGIVCDQVSAIRIAQARTDAALARIEAGTTQKDEAA</sequence>
<evidence type="ECO:0000256" key="1">
    <source>
        <dbReference type="SAM" id="Phobius"/>
    </source>
</evidence>
<dbReference type="STRING" id="981384.GCA_000192475_00697"/>
<keyword evidence="3" id="KW-0808">Transferase</keyword>
<comment type="caution">
    <text evidence="3">The sequence shown here is derived from an EMBL/GenBank/DDBJ whole genome shotgun (WGS) entry which is preliminary data.</text>
</comment>
<dbReference type="CDD" id="cd04179">
    <property type="entry name" value="DPM_DPG-synthase_like"/>
    <property type="match status" value="1"/>
</dbReference>
<dbReference type="Pfam" id="PF00535">
    <property type="entry name" value="Glycos_transf_2"/>
    <property type="match status" value="1"/>
</dbReference>
<dbReference type="SUPFAM" id="SSF53448">
    <property type="entry name" value="Nucleotide-diphospho-sugar transferases"/>
    <property type="match status" value="1"/>
</dbReference>
<dbReference type="RefSeq" id="WP_010443074.1">
    <property type="nucleotide sequence ID" value="NZ_AEYW01000022.1"/>
</dbReference>
<feature type="domain" description="Glycosyltransferase 2-like" evidence="2">
    <location>
        <begin position="10"/>
        <end position="159"/>
    </location>
</feature>
<reference evidence="3 4" key="1">
    <citation type="submission" date="2018-10" db="EMBL/GenBank/DDBJ databases">
        <title>Genomic Encyclopedia of Archaeal and Bacterial Type Strains, Phase II (KMG-II): from individual species to whole genera.</title>
        <authorList>
            <person name="Goeker M."/>
        </authorList>
    </citation>
    <scope>NUCLEOTIDE SEQUENCE [LARGE SCALE GENOMIC DNA]</scope>
    <source>
        <strain evidence="3 4">DSM 29317</strain>
    </source>
</reference>
<dbReference type="InterPro" id="IPR001173">
    <property type="entry name" value="Glyco_trans_2-like"/>
</dbReference>
<evidence type="ECO:0000313" key="3">
    <source>
        <dbReference type="EMBL" id="RLK03564.1"/>
    </source>
</evidence>
<dbReference type="PANTHER" id="PTHR48090:SF7">
    <property type="entry name" value="RFBJ PROTEIN"/>
    <property type="match status" value="1"/>
</dbReference>
<dbReference type="GO" id="GO:0016740">
    <property type="term" value="F:transferase activity"/>
    <property type="evidence" value="ECO:0007669"/>
    <property type="project" value="UniProtKB-KW"/>
</dbReference>
<keyword evidence="1" id="KW-0472">Membrane</keyword>
<keyword evidence="4" id="KW-1185">Reference proteome</keyword>
<proteinExistence type="predicted"/>
<evidence type="ECO:0000259" key="2">
    <source>
        <dbReference type="Pfam" id="PF00535"/>
    </source>
</evidence>
<dbReference type="PANTHER" id="PTHR48090">
    <property type="entry name" value="UNDECAPRENYL-PHOSPHATE 4-DEOXY-4-FORMAMIDO-L-ARABINOSE TRANSFERASE-RELATED"/>
    <property type="match status" value="1"/>
</dbReference>
<dbReference type="Proteomes" id="UP000271700">
    <property type="component" value="Unassembled WGS sequence"/>
</dbReference>
<dbReference type="Gene3D" id="3.90.550.10">
    <property type="entry name" value="Spore Coat Polysaccharide Biosynthesis Protein SpsA, Chain A"/>
    <property type="match status" value="1"/>
</dbReference>
<dbReference type="OrthoDB" id="9815923at2"/>
<dbReference type="InterPro" id="IPR050256">
    <property type="entry name" value="Glycosyltransferase_2"/>
</dbReference>
<dbReference type="AlphaFoldDB" id="A0A497ZBL9"/>
<organism evidence="3 4">
    <name type="scientific">Ruegeria conchae</name>
    <dbReference type="NCBI Taxonomy" id="981384"/>
    <lineage>
        <taxon>Bacteria</taxon>
        <taxon>Pseudomonadati</taxon>
        <taxon>Pseudomonadota</taxon>
        <taxon>Alphaproteobacteria</taxon>
        <taxon>Rhodobacterales</taxon>
        <taxon>Roseobacteraceae</taxon>
        <taxon>Ruegeria</taxon>
    </lineage>
</organism>
<keyword evidence="1" id="KW-0812">Transmembrane</keyword>
<feature type="transmembrane region" description="Helical" evidence="1">
    <location>
        <begin position="258"/>
        <end position="279"/>
    </location>
</feature>
<protein>
    <submittedName>
        <fullName evidence="3">Glycosyltransferase involved in cell wall biosynthesis</fullName>
    </submittedName>
</protein>
<name>A0A497ZBL9_9RHOB</name>
<accession>A0A497ZBL9</accession>
<keyword evidence="1" id="KW-1133">Transmembrane helix</keyword>
<dbReference type="InterPro" id="IPR029044">
    <property type="entry name" value="Nucleotide-diphossugar_trans"/>
</dbReference>
<feature type="transmembrane region" description="Helical" evidence="1">
    <location>
        <begin position="231"/>
        <end position="252"/>
    </location>
</feature>
<gene>
    <name evidence="3" type="ORF">CLV75_2939</name>
</gene>